<protein>
    <recommendedName>
        <fullName evidence="1">Integrase catalytic domain-containing protein</fullName>
    </recommendedName>
</protein>
<gene>
    <name evidence="2" type="ORF">MTR67_048234</name>
</gene>
<reference evidence="2" key="1">
    <citation type="submission" date="2023-08" db="EMBL/GenBank/DDBJ databases">
        <title>A de novo genome assembly of Solanum verrucosum Schlechtendal, a Mexican diploid species geographically isolated from the other diploid A-genome species in potato relatives.</title>
        <authorList>
            <person name="Hosaka K."/>
        </authorList>
    </citation>
    <scope>NUCLEOTIDE SEQUENCE</scope>
    <source>
        <tissue evidence="2">Young leaves</tissue>
    </source>
</reference>
<evidence type="ECO:0000259" key="1">
    <source>
        <dbReference type="PROSITE" id="PS50994"/>
    </source>
</evidence>
<accession>A0AAF0V015</accession>
<dbReference type="GO" id="GO:0015074">
    <property type="term" value="P:DNA integration"/>
    <property type="evidence" value="ECO:0007669"/>
    <property type="project" value="InterPro"/>
</dbReference>
<dbReference type="EMBL" id="CP133622">
    <property type="protein sequence ID" value="WMV54849.1"/>
    <property type="molecule type" value="Genomic_DNA"/>
</dbReference>
<dbReference type="InterPro" id="IPR036397">
    <property type="entry name" value="RNaseH_sf"/>
</dbReference>
<proteinExistence type="predicted"/>
<feature type="domain" description="Integrase catalytic" evidence="1">
    <location>
        <begin position="1"/>
        <end position="101"/>
    </location>
</feature>
<keyword evidence="3" id="KW-1185">Reference proteome</keyword>
<dbReference type="Gene3D" id="3.30.420.10">
    <property type="entry name" value="Ribonuclease H-like superfamily/Ribonuclease H"/>
    <property type="match status" value="1"/>
</dbReference>
<dbReference type="SUPFAM" id="SSF53098">
    <property type="entry name" value="Ribonuclease H-like"/>
    <property type="match status" value="1"/>
</dbReference>
<dbReference type="PANTHER" id="PTHR45835:SF91">
    <property type="entry name" value="RETROTRANSPOSON, TY3-GYPSY SUBCLASS-LIKE PROTEIN"/>
    <property type="match status" value="1"/>
</dbReference>
<dbReference type="InterPro" id="IPR012337">
    <property type="entry name" value="RNaseH-like_sf"/>
</dbReference>
<dbReference type="PANTHER" id="PTHR45835">
    <property type="entry name" value="YALI0A06105P"/>
    <property type="match status" value="1"/>
</dbReference>
<organism evidence="2 3">
    <name type="scientific">Solanum verrucosum</name>
    <dbReference type="NCBI Taxonomy" id="315347"/>
    <lineage>
        <taxon>Eukaryota</taxon>
        <taxon>Viridiplantae</taxon>
        <taxon>Streptophyta</taxon>
        <taxon>Embryophyta</taxon>
        <taxon>Tracheophyta</taxon>
        <taxon>Spermatophyta</taxon>
        <taxon>Magnoliopsida</taxon>
        <taxon>eudicotyledons</taxon>
        <taxon>Gunneridae</taxon>
        <taxon>Pentapetalae</taxon>
        <taxon>asterids</taxon>
        <taxon>lamiids</taxon>
        <taxon>Solanales</taxon>
        <taxon>Solanaceae</taxon>
        <taxon>Solanoideae</taxon>
        <taxon>Solaneae</taxon>
        <taxon>Solanum</taxon>
    </lineage>
</organism>
<dbReference type="Proteomes" id="UP001234989">
    <property type="component" value="Chromosome 11"/>
</dbReference>
<evidence type="ECO:0000313" key="2">
    <source>
        <dbReference type="EMBL" id="WMV54849.1"/>
    </source>
</evidence>
<name>A0AAF0V015_SOLVR</name>
<dbReference type="GO" id="GO:0003676">
    <property type="term" value="F:nucleic acid binding"/>
    <property type="evidence" value="ECO:0007669"/>
    <property type="project" value="InterPro"/>
</dbReference>
<evidence type="ECO:0000313" key="3">
    <source>
        <dbReference type="Proteomes" id="UP001234989"/>
    </source>
</evidence>
<sequence length="115" mass="13604">MTKSTHFLPIKTTVSVEDYARILEVFLERFGFECKLSTVFHPQTNGQAERMIQTLEDMLRACMIDFKGNWDDHLPLIEFSYNNSYHFSIKWLLMRFFMGEDVDLLLDGLRFIKLG</sequence>
<dbReference type="PROSITE" id="PS50994">
    <property type="entry name" value="INTEGRASE"/>
    <property type="match status" value="1"/>
</dbReference>
<dbReference type="AlphaFoldDB" id="A0AAF0V015"/>
<dbReference type="InterPro" id="IPR001584">
    <property type="entry name" value="Integrase_cat-core"/>
</dbReference>